<dbReference type="InterPro" id="IPR011761">
    <property type="entry name" value="ATP-grasp"/>
</dbReference>
<evidence type="ECO:0000259" key="2">
    <source>
        <dbReference type="PROSITE" id="PS50975"/>
    </source>
</evidence>
<comment type="caution">
    <text evidence="3">The sequence shown here is derived from an EMBL/GenBank/DDBJ whole genome shotgun (WGS) entry which is preliminary data.</text>
</comment>
<accession>A0ABT8ZNT4</accession>
<keyword evidence="4" id="KW-1185">Reference proteome</keyword>
<keyword evidence="1" id="KW-0547">Nucleotide-binding</keyword>
<dbReference type="SUPFAM" id="SSF56059">
    <property type="entry name" value="Glutathione synthetase ATP-binding domain-like"/>
    <property type="match status" value="1"/>
</dbReference>
<organism evidence="3 4">
    <name type="scientific">Sphingobium cyanobacteriorum</name>
    <dbReference type="NCBI Taxonomy" id="3063954"/>
    <lineage>
        <taxon>Bacteria</taxon>
        <taxon>Pseudomonadati</taxon>
        <taxon>Pseudomonadota</taxon>
        <taxon>Alphaproteobacteria</taxon>
        <taxon>Sphingomonadales</taxon>
        <taxon>Sphingomonadaceae</taxon>
        <taxon>Sphingobium</taxon>
    </lineage>
</organism>
<feature type="domain" description="ATP-grasp" evidence="2">
    <location>
        <begin position="116"/>
        <end position="313"/>
    </location>
</feature>
<dbReference type="GO" id="GO:0016874">
    <property type="term" value="F:ligase activity"/>
    <property type="evidence" value="ECO:0007669"/>
    <property type="project" value="UniProtKB-KW"/>
</dbReference>
<evidence type="ECO:0000256" key="1">
    <source>
        <dbReference type="PROSITE-ProRule" id="PRU00409"/>
    </source>
</evidence>
<proteinExistence type="predicted"/>
<dbReference type="Proteomes" id="UP001176471">
    <property type="component" value="Unassembled WGS sequence"/>
</dbReference>
<dbReference type="EMBL" id="JAUQOM010000005">
    <property type="protein sequence ID" value="MDO7835778.1"/>
    <property type="molecule type" value="Genomic_DNA"/>
</dbReference>
<evidence type="ECO:0000313" key="4">
    <source>
        <dbReference type="Proteomes" id="UP001176471"/>
    </source>
</evidence>
<sequence length="404" mass="44730">MTRYPVAIVLGLENAIGLTVVRELGAHGVPVHGVAHDARAIGLASRYCRSGSVRPAGPVAQWLPALIARTGAGAVLAISEADLIALSALPSRIGDCHILTPRAGPLGKVVDKLRTLEAAAAVGLLAPQTWQPRAGDDVAARMADLPYPLVAKWANPPEILPILDRAGIAWVKADYIRTPQDLRALLDRYAPIGRWPLIQQYCRGVGLGQMLYMQDGRATLRFQHRRLHEWPPEGGVSTCCRAEPADAHHAQMALSEALLRAIGWDGPAMVEYRYEPDSGRYWLMEVNGRFWGSLPLARYCGAHFAWEAYRRTVLGQGDPAPAPRDDLRARYMVPETKRLARILFAPGRIGDPFFRRRPLADLASYLAGFLDPRVRYFVFSPSDPRPWLRDMAQIVRKAVRRGKR</sequence>
<keyword evidence="3" id="KW-0436">Ligase</keyword>
<gene>
    <name evidence="3" type="ORF">Q4610_12065</name>
</gene>
<dbReference type="RefSeq" id="WP_304536196.1">
    <property type="nucleotide sequence ID" value="NZ_JAUQOM010000005.1"/>
</dbReference>
<keyword evidence="1" id="KW-0067">ATP-binding</keyword>
<dbReference type="PROSITE" id="PS50975">
    <property type="entry name" value="ATP_GRASP"/>
    <property type="match status" value="1"/>
</dbReference>
<evidence type="ECO:0000313" key="3">
    <source>
        <dbReference type="EMBL" id="MDO7835778.1"/>
    </source>
</evidence>
<name>A0ABT8ZNT4_9SPHN</name>
<protein>
    <submittedName>
        <fullName evidence="3">Carboxylate--amine ligase</fullName>
    </submittedName>
</protein>
<dbReference type="Gene3D" id="3.30.470.20">
    <property type="entry name" value="ATP-grasp fold, B domain"/>
    <property type="match status" value="1"/>
</dbReference>
<reference evidence="3" key="1">
    <citation type="submission" date="2023-07" db="EMBL/GenBank/DDBJ databases">
        <title>Bacterial whole genome sequence for Sphingobium sp. HBC34.</title>
        <authorList>
            <person name="Le V."/>
            <person name="Ko S.-R."/>
            <person name="Ahn C.-Y."/>
            <person name="Oh H.-M."/>
        </authorList>
    </citation>
    <scope>NUCLEOTIDE SEQUENCE</scope>
    <source>
        <strain evidence="3">HBC34</strain>
    </source>
</reference>